<feature type="domain" description="Cation efflux protein transmembrane" evidence="8">
    <location>
        <begin position="13"/>
        <end position="211"/>
    </location>
</feature>
<gene>
    <name evidence="10" type="ORF">AM231_03190</name>
</gene>
<evidence type="ECO:0000259" key="9">
    <source>
        <dbReference type="Pfam" id="PF16916"/>
    </source>
</evidence>
<dbReference type="Gene3D" id="3.30.70.1350">
    <property type="entry name" value="Cation efflux protein, cytoplasmic domain"/>
    <property type="match status" value="1"/>
</dbReference>
<feature type="domain" description="Cation efflux protein cytoplasmic" evidence="9">
    <location>
        <begin position="222"/>
        <end position="293"/>
    </location>
</feature>
<evidence type="ECO:0000256" key="4">
    <source>
        <dbReference type="ARBA" id="ARBA00022692"/>
    </source>
</evidence>
<reference evidence="11" key="1">
    <citation type="submission" date="2015-08" db="EMBL/GenBank/DDBJ databases">
        <title>Genome sequencing project for genomic taxonomy and phylogenomics of Bacillus-like bacteria.</title>
        <authorList>
            <person name="Liu B."/>
            <person name="Wang J."/>
            <person name="Zhu Y."/>
            <person name="Liu G."/>
            <person name="Chen Q."/>
            <person name="Chen Z."/>
            <person name="Lan J."/>
            <person name="Che J."/>
            <person name="Ge C."/>
            <person name="Shi H."/>
            <person name="Pan Z."/>
            <person name="Liu X."/>
        </authorList>
    </citation>
    <scope>NUCLEOTIDE SEQUENCE [LARGE SCALE GENOMIC DNA]</scope>
    <source>
        <strain evidence="11">FJAT-22460</strain>
    </source>
</reference>
<dbReference type="SUPFAM" id="SSF160240">
    <property type="entry name" value="Cation efflux protein cytoplasmic domain-like"/>
    <property type="match status" value="1"/>
</dbReference>
<accession>A0A0M1P1S1</accession>
<dbReference type="InterPro" id="IPR036837">
    <property type="entry name" value="Cation_efflux_CTD_sf"/>
</dbReference>
<evidence type="ECO:0000256" key="7">
    <source>
        <dbReference type="SAM" id="Phobius"/>
    </source>
</evidence>
<feature type="transmembrane region" description="Helical" evidence="7">
    <location>
        <begin position="119"/>
        <end position="138"/>
    </location>
</feature>
<comment type="subcellular location">
    <subcellularLocation>
        <location evidence="1">Membrane</location>
        <topology evidence="1">Multi-pass membrane protein</topology>
    </subcellularLocation>
</comment>
<evidence type="ECO:0000256" key="2">
    <source>
        <dbReference type="ARBA" id="ARBA00008114"/>
    </source>
</evidence>
<comment type="similarity">
    <text evidence="2">Belongs to the cation diffusion facilitator (CDF) transporter (TC 2.A.4) family.</text>
</comment>
<dbReference type="PATRIC" id="fig|1705565.3.peg.2508"/>
<evidence type="ECO:0000256" key="5">
    <source>
        <dbReference type="ARBA" id="ARBA00022989"/>
    </source>
</evidence>
<evidence type="ECO:0000313" key="11">
    <source>
        <dbReference type="Proteomes" id="UP000036932"/>
    </source>
</evidence>
<dbReference type="SUPFAM" id="SSF161111">
    <property type="entry name" value="Cation efflux protein transmembrane domain-like"/>
    <property type="match status" value="1"/>
</dbReference>
<dbReference type="InterPro" id="IPR027470">
    <property type="entry name" value="Cation_efflux_CTD"/>
</dbReference>
<dbReference type="GO" id="GO:0016020">
    <property type="term" value="C:membrane"/>
    <property type="evidence" value="ECO:0007669"/>
    <property type="project" value="UniProtKB-SubCell"/>
</dbReference>
<dbReference type="RefSeq" id="WP_054401312.1">
    <property type="nucleotide sequence ID" value="NZ_LIUT01000001.1"/>
</dbReference>
<keyword evidence="3" id="KW-0813">Transport</keyword>
<dbReference type="Proteomes" id="UP000036932">
    <property type="component" value="Unassembled WGS sequence"/>
</dbReference>
<dbReference type="InterPro" id="IPR050291">
    <property type="entry name" value="CDF_Transporter"/>
</dbReference>
<dbReference type="GO" id="GO:0008324">
    <property type="term" value="F:monoatomic cation transmembrane transporter activity"/>
    <property type="evidence" value="ECO:0007669"/>
    <property type="project" value="InterPro"/>
</dbReference>
<dbReference type="Pfam" id="PF16916">
    <property type="entry name" value="ZT_dimer"/>
    <property type="match status" value="1"/>
</dbReference>
<dbReference type="NCBIfam" id="TIGR01297">
    <property type="entry name" value="CDF"/>
    <property type="match status" value="1"/>
</dbReference>
<dbReference type="InterPro" id="IPR027469">
    <property type="entry name" value="Cation_efflux_TMD_sf"/>
</dbReference>
<dbReference type="AlphaFoldDB" id="A0A0M1P1S1"/>
<keyword evidence="11" id="KW-1185">Reference proteome</keyword>
<feature type="transmembrane region" description="Helical" evidence="7">
    <location>
        <begin position="158"/>
        <end position="178"/>
    </location>
</feature>
<evidence type="ECO:0000256" key="3">
    <source>
        <dbReference type="ARBA" id="ARBA00022448"/>
    </source>
</evidence>
<protein>
    <submittedName>
        <fullName evidence="10">Cation transporter</fullName>
    </submittedName>
</protein>
<dbReference type="InterPro" id="IPR002524">
    <property type="entry name" value="Cation_efflux"/>
</dbReference>
<evidence type="ECO:0000259" key="8">
    <source>
        <dbReference type="Pfam" id="PF01545"/>
    </source>
</evidence>
<dbReference type="InterPro" id="IPR058533">
    <property type="entry name" value="Cation_efflux_TM"/>
</dbReference>
<keyword evidence="4 7" id="KW-0812">Transmembrane</keyword>
<comment type="caution">
    <text evidence="10">The sequence shown here is derived from an EMBL/GenBank/DDBJ whole genome shotgun (WGS) entry which is preliminary data.</text>
</comment>
<dbReference type="Gene3D" id="1.20.1510.10">
    <property type="entry name" value="Cation efflux protein transmembrane domain"/>
    <property type="match status" value="1"/>
</dbReference>
<sequence>MNNERLNHTESVLWAGIVTDFALALCKGVVGYLSGSKALIGDALHSAANAVTLLVDRLPSFNMTGNKTSIRDKRSATETTEPMISILFAVLFIVGGIQIAVSSIQNMASGNVVAPTKSALVAVFISLAVNEAVFQYQIWHIKRNNDPRYEVLSADHRFALYCSLTVLIGVSLSMGGPYWDWQPLLYMDPIAALIVAALVIRKGYILIIHSVYGTVAEEKQQHEHEAEFMDTIQRVHGVITVEELRAQEYGQLRQVNLEVKVTVNPRTSILEAQEIADRIRKLLIHRFNQVADAKVTVVPYEPGYPYKSNYDLMDNDVPTLRQ</sequence>
<keyword evidence="6 7" id="KW-0472">Membrane</keyword>
<name>A0A0M1P1S1_9BACL</name>
<dbReference type="EMBL" id="LIUT01000001">
    <property type="protein sequence ID" value="KOR88240.1"/>
    <property type="molecule type" value="Genomic_DNA"/>
</dbReference>
<feature type="transmembrane region" description="Helical" evidence="7">
    <location>
        <begin position="83"/>
        <end position="104"/>
    </location>
</feature>
<evidence type="ECO:0000256" key="6">
    <source>
        <dbReference type="ARBA" id="ARBA00023136"/>
    </source>
</evidence>
<dbReference type="PANTHER" id="PTHR43840">
    <property type="entry name" value="MITOCHONDRIAL METAL TRANSPORTER 1-RELATED"/>
    <property type="match status" value="1"/>
</dbReference>
<proteinExistence type="inferred from homology"/>
<dbReference type="Pfam" id="PF01545">
    <property type="entry name" value="Cation_efflux"/>
    <property type="match status" value="1"/>
</dbReference>
<evidence type="ECO:0000256" key="1">
    <source>
        <dbReference type="ARBA" id="ARBA00004141"/>
    </source>
</evidence>
<keyword evidence="5 7" id="KW-1133">Transmembrane helix</keyword>
<dbReference type="OrthoDB" id="9806522at2"/>
<evidence type="ECO:0000313" key="10">
    <source>
        <dbReference type="EMBL" id="KOR88240.1"/>
    </source>
</evidence>
<dbReference type="PANTHER" id="PTHR43840:SF15">
    <property type="entry name" value="MITOCHONDRIAL METAL TRANSPORTER 1-RELATED"/>
    <property type="match status" value="1"/>
</dbReference>
<organism evidence="10 11">
    <name type="scientific">Paenibacillus solani</name>
    <dbReference type="NCBI Taxonomy" id="1705565"/>
    <lineage>
        <taxon>Bacteria</taxon>
        <taxon>Bacillati</taxon>
        <taxon>Bacillota</taxon>
        <taxon>Bacilli</taxon>
        <taxon>Bacillales</taxon>
        <taxon>Paenibacillaceae</taxon>
        <taxon>Paenibacillus</taxon>
    </lineage>
</organism>